<protein>
    <recommendedName>
        <fullName evidence="3">DUF1835 domain-containing protein</fullName>
    </recommendedName>
</protein>
<name>A0A2W7I6N1_9FLAO</name>
<gene>
    <name evidence="1" type="ORF">LX95_00860</name>
</gene>
<dbReference type="Proteomes" id="UP000249542">
    <property type="component" value="Unassembled WGS sequence"/>
</dbReference>
<reference evidence="1 2" key="1">
    <citation type="submission" date="2018-06" db="EMBL/GenBank/DDBJ databases">
        <title>Genomic Encyclopedia of Archaeal and Bacterial Type Strains, Phase II (KMG-II): from individual species to whole genera.</title>
        <authorList>
            <person name="Goeker M."/>
        </authorList>
    </citation>
    <scope>NUCLEOTIDE SEQUENCE [LARGE SCALE GENOMIC DNA]</scope>
    <source>
        <strain evidence="1 2">DSM 15361</strain>
    </source>
</reference>
<evidence type="ECO:0000313" key="1">
    <source>
        <dbReference type="EMBL" id="PZW42546.1"/>
    </source>
</evidence>
<dbReference type="EMBL" id="QKYV01000002">
    <property type="protein sequence ID" value="PZW42546.1"/>
    <property type="molecule type" value="Genomic_DNA"/>
</dbReference>
<proteinExistence type="predicted"/>
<evidence type="ECO:0000313" key="2">
    <source>
        <dbReference type="Proteomes" id="UP000249542"/>
    </source>
</evidence>
<sequence length="311" mass="36553">MVDNSRTLHIINGDSVLTSLIHLNLNGKKFVWREMLCEGPTEIHLNTSSFKEVRKAFLSKYYHIPPSEYEDKFISQFSILENNQYSEINLWFEYDLFCHMNMLAAIQLLSDLEFDIPIYLICSGRIKGENKLKGLAELTSEEVKQEYENRILLTKDDIELALHIWTLYNEKNPKKIVPLLSKDSNFKYLSSCLRAHLERFPNATTGLNVLEENLLNLINNYHITSAHQWLGYSLQYQGYYGYGDLQMQKLIDKLSNFTVYTKDRLILNEKGMSIINNEENFYREMKDNMVFGGAYKYDFLYNKDSHKLLKL</sequence>
<evidence type="ECO:0008006" key="3">
    <source>
        <dbReference type="Google" id="ProtNLM"/>
    </source>
</evidence>
<accession>A0A2W7I6N1</accession>
<organism evidence="1 2">
    <name type="scientific">Mesonia algae</name>
    <dbReference type="NCBI Taxonomy" id="213248"/>
    <lineage>
        <taxon>Bacteria</taxon>
        <taxon>Pseudomonadati</taxon>
        <taxon>Bacteroidota</taxon>
        <taxon>Flavobacteriia</taxon>
        <taxon>Flavobacteriales</taxon>
        <taxon>Flavobacteriaceae</taxon>
        <taxon>Mesonia</taxon>
    </lineage>
</organism>
<keyword evidence="2" id="KW-1185">Reference proteome</keyword>
<comment type="caution">
    <text evidence="1">The sequence shown here is derived from an EMBL/GenBank/DDBJ whole genome shotgun (WGS) entry which is preliminary data.</text>
</comment>
<dbReference type="AlphaFoldDB" id="A0A2W7I6N1"/>